<keyword evidence="6 7" id="KW-0472">Membrane</keyword>
<proteinExistence type="inferred from homology"/>
<feature type="domain" description="VTT" evidence="8">
    <location>
        <begin position="34"/>
        <end position="161"/>
    </location>
</feature>
<evidence type="ECO:0000313" key="9">
    <source>
        <dbReference type="EMBL" id="GAA1791777.1"/>
    </source>
</evidence>
<keyword evidence="10" id="KW-1185">Reference proteome</keyword>
<comment type="caution">
    <text evidence="9">The sequence shown here is derived from an EMBL/GenBank/DDBJ whole genome shotgun (WGS) entry which is preliminary data.</text>
</comment>
<evidence type="ECO:0000313" key="10">
    <source>
        <dbReference type="Proteomes" id="UP001500218"/>
    </source>
</evidence>
<organism evidence="9 10">
    <name type="scientific">Luedemannella flava</name>
    <dbReference type="NCBI Taxonomy" id="349316"/>
    <lineage>
        <taxon>Bacteria</taxon>
        <taxon>Bacillati</taxon>
        <taxon>Actinomycetota</taxon>
        <taxon>Actinomycetes</taxon>
        <taxon>Micromonosporales</taxon>
        <taxon>Micromonosporaceae</taxon>
        <taxon>Luedemannella</taxon>
    </lineage>
</organism>
<comment type="subcellular location">
    <subcellularLocation>
        <location evidence="1">Cell membrane</location>
        <topology evidence="1">Multi-pass membrane protein</topology>
    </subcellularLocation>
</comment>
<keyword evidence="4 7" id="KW-0812">Transmembrane</keyword>
<gene>
    <name evidence="9" type="ORF">GCM10009682_12240</name>
</gene>
<accession>A0ABN2LKQ2</accession>
<evidence type="ECO:0000256" key="5">
    <source>
        <dbReference type="ARBA" id="ARBA00022989"/>
    </source>
</evidence>
<evidence type="ECO:0000256" key="1">
    <source>
        <dbReference type="ARBA" id="ARBA00004651"/>
    </source>
</evidence>
<evidence type="ECO:0000259" key="8">
    <source>
        <dbReference type="Pfam" id="PF09335"/>
    </source>
</evidence>
<evidence type="ECO:0000256" key="4">
    <source>
        <dbReference type="ARBA" id="ARBA00022692"/>
    </source>
</evidence>
<dbReference type="InterPro" id="IPR032816">
    <property type="entry name" value="VTT_dom"/>
</dbReference>
<evidence type="ECO:0000256" key="2">
    <source>
        <dbReference type="ARBA" id="ARBA00010792"/>
    </source>
</evidence>
<protein>
    <recommendedName>
        <fullName evidence="8">VTT domain-containing protein</fullName>
    </recommendedName>
</protein>
<evidence type="ECO:0000256" key="7">
    <source>
        <dbReference type="SAM" id="Phobius"/>
    </source>
</evidence>
<evidence type="ECO:0000256" key="3">
    <source>
        <dbReference type="ARBA" id="ARBA00022475"/>
    </source>
</evidence>
<comment type="similarity">
    <text evidence="2">Belongs to the DedA family.</text>
</comment>
<sequence length="264" mass="27943">MHLIEQWLTGLPPLLVYLVLGMIIFTESMGIPLPGEIVLVTSSIMAASGVVDIWWVAAAASIGAIAGDSVGYAIGRRGGRAMLERLGRRFPKHLGPAHLARAEQIFARYGVWAVFFGRFVALLRILAGPLAGALHVPYRKFLLANATGGVCWAAGTAFVIYALGQQAERYLKGFSWVALVAAVVFGVFTTLYLRRRAARGLALVEAAAEAAETVTETVEEIADAVDDIVEDVVDTVAGVADPRGAGHARLTRSVGAPVPASPPQ</sequence>
<dbReference type="EMBL" id="BAAALT010000029">
    <property type="protein sequence ID" value="GAA1791777.1"/>
    <property type="molecule type" value="Genomic_DNA"/>
</dbReference>
<feature type="transmembrane region" description="Helical" evidence="7">
    <location>
        <begin position="109"/>
        <end position="134"/>
    </location>
</feature>
<reference evidence="9 10" key="1">
    <citation type="journal article" date="2019" name="Int. J. Syst. Evol. Microbiol.">
        <title>The Global Catalogue of Microorganisms (GCM) 10K type strain sequencing project: providing services to taxonomists for standard genome sequencing and annotation.</title>
        <authorList>
            <consortium name="The Broad Institute Genomics Platform"/>
            <consortium name="The Broad Institute Genome Sequencing Center for Infectious Disease"/>
            <person name="Wu L."/>
            <person name="Ma J."/>
        </authorList>
    </citation>
    <scope>NUCLEOTIDE SEQUENCE [LARGE SCALE GENOMIC DNA]</scope>
    <source>
        <strain evidence="9 10">JCM 13250</strain>
    </source>
</reference>
<feature type="transmembrane region" description="Helical" evidence="7">
    <location>
        <begin position="174"/>
        <end position="193"/>
    </location>
</feature>
<keyword evidence="5 7" id="KW-1133">Transmembrane helix</keyword>
<dbReference type="InterPro" id="IPR051311">
    <property type="entry name" value="DedA_domain"/>
</dbReference>
<dbReference type="PANTHER" id="PTHR42709:SF6">
    <property type="entry name" value="UNDECAPRENYL PHOSPHATE TRANSPORTER A"/>
    <property type="match status" value="1"/>
</dbReference>
<feature type="transmembrane region" description="Helical" evidence="7">
    <location>
        <begin position="6"/>
        <end position="25"/>
    </location>
</feature>
<feature type="transmembrane region" description="Helical" evidence="7">
    <location>
        <begin position="141"/>
        <end position="162"/>
    </location>
</feature>
<dbReference type="Pfam" id="PF09335">
    <property type="entry name" value="VTT_dom"/>
    <property type="match status" value="1"/>
</dbReference>
<dbReference type="Proteomes" id="UP001500218">
    <property type="component" value="Unassembled WGS sequence"/>
</dbReference>
<dbReference type="PANTHER" id="PTHR42709">
    <property type="entry name" value="ALKALINE PHOSPHATASE LIKE PROTEIN"/>
    <property type="match status" value="1"/>
</dbReference>
<keyword evidence="3" id="KW-1003">Cell membrane</keyword>
<evidence type="ECO:0000256" key="6">
    <source>
        <dbReference type="ARBA" id="ARBA00023136"/>
    </source>
</evidence>
<name>A0ABN2LKQ2_9ACTN</name>